<evidence type="ECO:0000256" key="6">
    <source>
        <dbReference type="ARBA" id="ARBA00022962"/>
    </source>
</evidence>
<keyword evidence="11" id="KW-1185">Reference proteome</keyword>
<sequence>MRRPRIVIAGASSGAGKTTVTLGIMAALKQRQLQVQGFKVGPDYIDPSYHTALTGRPSRNLDTWMMAKEIVREVFDRGSRDADISVIEGVMGLYDGKDPLSNGGSTAEVSSLLDASVILVVNVASMARSAAAVVLGFQQLDPQVKLAGIIVNRVGSKGHYELVKAAIEQVCNVPVVGYLLWQDEIDIPSRHLGLVPAIERGEMAPLFEVLGKTAEGSIDIDRILELAQFDAQWHAPRPSLFAEPRRAPFVRLAVARDSAFNFYYPENLELIEWYGAEIEYFRPLDGEPVPLTADGLYLGGGFPEEFAAQLSARDQVLASALQVVSCGMPVFAECGGWMFLTSSLADRAGTQHRMVGAIPAAVQMQNKRVALGYREVTAVADNLLLCKGETARGHEFHYSTASFEPQNWPFAYVSEGRRGVNQEGYAKGNVLAGYTHLHFASNPKMVKRLLRACQVYRESRLGLGRATAVRGEIS</sequence>
<comment type="domain">
    <text evidence="7">Comprises of two domains. The C-terminal domain contains the binding site for glutamine and catalyzes the hydrolysis of this substrate to glutamate and ammonia. The N-terminal domain is anticipated to bind ATP and cobyrinate and catalyzes the ultimate synthesis of the diamide product. The ammonia produced via the glutaminase domain is probably translocated to the adjacent domain via a molecular tunnel, where it reacts with an activated intermediate.</text>
</comment>
<keyword evidence="3 7" id="KW-0547">Nucleotide-binding</keyword>
<dbReference type="Gene3D" id="3.40.50.880">
    <property type="match status" value="1"/>
</dbReference>
<comment type="function">
    <text evidence="7">Catalyzes the ATP-dependent amidation of the two carboxylate groups at positions a and c of cobyrinate, using either L-glutamine or ammonia as the nitrogen source.</text>
</comment>
<keyword evidence="4 7" id="KW-0067">ATP-binding</keyword>
<evidence type="ECO:0000313" key="10">
    <source>
        <dbReference type="EMBL" id="MFB5190763.1"/>
    </source>
</evidence>
<gene>
    <name evidence="7" type="primary">cbiA</name>
    <name evidence="10" type="ORF">KKP3000_004249</name>
</gene>
<dbReference type="EC" id="6.3.5.11" evidence="7"/>
<dbReference type="EMBL" id="JBDXSU010000007">
    <property type="protein sequence ID" value="MFB5190763.1"/>
    <property type="molecule type" value="Genomic_DNA"/>
</dbReference>
<protein>
    <recommendedName>
        <fullName evidence="7">Cobyrinate a,c-diamide synthase</fullName>
        <ecNumber evidence="7">6.3.5.11</ecNumber>
    </recommendedName>
    <alternativeName>
        <fullName evidence="7">Cobyrinic acid a,c-diamide synthetase</fullName>
    </alternativeName>
</protein>
<dbReference type="InterPro" id="IPR029062">
    <property type="entry name" value="Class_I_gatase-like"/>
</dbReference>
<feature type="active site" description="Nucleophile" evidence="7">
    <location>
        <position position="334"/>
    </location>
</feature>
<evidence type="ECO:0000256" key="4">
    <source>
        <dbReference type="ARBA" id="ARBA00022840"/>
    </source>
</evidence>
<accession>A0ABV5AET6</accession>
<dbReference type="SUPFAM" id="SSF52540">
    <property type="entry name" value="P-loop containing nucleoside triphosphate hydrolases"/>
    <property type="match status" value="1"/>
</dbReference>
<evidence type="ECO:0000313" key="11">
    <source>
        <dbReference type="Proteomes" id="UP001579974"/>
    </source>
</evidence>
<dbReference type="InterPro" id="IPR027417">
    <property type="entry name" value="P-loop_NTPase"/>
</dbReference>
<keyword evidence="7" id="KW-0169">Cobalamin biosynthesis</keyword>
<dbReference type="SUPFAM" id="SSF52317">
    <property type="entry name" value="Class I glutamine amidotransferase-like"/>
    <property type="match status" value="1"/>
</dbReference>
<dbReference type="Proteomes" id="UP001579974">
    <property type="component" value="Unassembled WGS sequence"/>
</dbReference>
<feature type="domain" description="CobQ/CobB/MinD/ParA nucleotide binding" evidence="8">
    <location>
        <begin position="6"/>
        <end position="192"/>
    </location>
</feature>
<comment type="caution">
    <text evidence="10">The sequence shown here is derived from an EMBL/GenBank/DDBJ whole genome shotgun (WGS) entry which is preliminary data.</text>
</comment>
<dbReference type="PANTHER" id="PTHR43873">
    <property type="entry name" value="COBYRINATE A,C-DIAMIDE SYNTHASE"/>
    <property type="match status" value="1"/>
</dbReference>
<dbReference type="PANTHER" id="PTHR43873:SF1">
    <property type="entry name" value="COBYRINATE A,C-DIAMIDE SYNTHASE"/>
    <property type="match status" value="1"/>
</dbReference>
<dbReference type="InterPro" id="IPR002586">
    <property type="entry name" value="CobQ/CobB/MinD/ParA_Nub-bd_dom"/>
</dbReference>
<dbReference type="RefSeq" id="WP_275474466.1">
    <property type="nucleotide sequence ID" value="NZ_CP162940.1"/>
</dbReference>
<keyword evidence="2 7" id="KW-0436">Ligase</keyword>
<dbReference type="HAMAP" id="MF_00027">
    <property type="entry name" value="CobB_CbiA"/>
    <property type="match status" value="1"/>
</dbReference>
<feature type="site" description="Increases nucleophilicity of active site Cys" evidence="7">
    <location>
        <position position="436"/>
    </location>
</feature>
<dbReference type="Pfam" id="PF07685">
    <property type="entry name" value="GATase_3"/>
    <property type="match status" value="1"/>
</dbReference>
<evidence type="ECO:0000256" key="5">
    <source>
        <dbReference type="ARBA" id="ARBA00022842"/>
    </source>
</evidence>
<dbReference type="CDD" id="cd05388">
    <property type="entry name" value="CobB_N"/>
    <property type="match status" value="1"/>
</dbReference>
<comment type="miscellaneous">
    <text evidence="7">The a and c carboxylates of cobyrinate are activated for nucleophilic attack via formation of a phosphorylated intermediate by ATP. CbiA catalyzes first the amidation of the c-carboxylate, and then that of the a-carboxylate.</text>
</comment>
<comment type="cofactor">
    <cofactor evidence="1 7">
        <name>Mg(2+)</name>
        <dbReference type="ChEBI" id="CHEBI:18420"/>
    </cofactor>
</comment>
<dbReference type="InterPro" id="IPR004484">
    <property type="entry name" value="CbiA/CobB_synth"/>
</dbReference>
<reference evidence="10 11" key="1">
    <citation type="journal article" date="2024" name="Int. J. Mol. Sci.">
        <title>Exploration of Alicyclobacillus spp. Genome in Search of Antibiotic Resistance.</title>
        <authorList>
            <person name="Bucka-Kolendo J."/>
            <person name="Kiousi D.E."/>
            <person name="Dekowska A."/>
            <person name="Mikolajczuk-Szczyrba A."/>
            <person name="Karadedos D.M."/>
            <person name="Michael P."/>
            <person name="Galanis A."/>
            <person name="Sokolowska B."/>
        </authorList>
    </citation>
    <scope>NUCLEOTIDE SEQUENCE [LARGE SCALE GENOMIC DNA]</scope>
    <source>
        <strain evidence="10 11">KKP 3000</strain>
    </source>
</reference>
<organism evidence="10 11">
    <name type="scientific">Alicyclobacillus fastidiosus</name>
    <dbReference type="NCBI Taxonomy" id="392011"/>
    <lineage>
        <taxon>Bacteria</taxon>
        <taxon>Bacillati</taxon>
        <taxon>Bacillota</taxon>
        <taxon>Bacilli</taxon>
        <taxon>Bacillales</taxon>
        <taxon>Alicyclobacillaceae</taxon>
        <taxon>Alicyclobacillus</taxon>
    </lineage>
</organism>
<comment type="pathway">
    <text evidence="7">Cofactor biosynthesis; adenosylcobalamin biosynthesis; cob(II)yrinate a,c-diamide from sirohydrochlorin (anaerobic route): step 10/10.</text>
</comment>
<keyword evidence="6 7" id="KW-0315">Glutamine amidotransferase</keyword>
<keyword evidence="5 7" id="KW-0460">Magnesium</keyword>
<dbReference type="NCBIfam" id="TIGR00379">
    <property type="entry name" value="cobB"/>
    <property type="match status" value="1"/>
</dbReference>
<evidence type="ECO:0000256" key="7">
    <source>
        <dbReference type="HAMAP-Rule" id="MF_00027"/>
    </source>
</evidence>
<dbReference type="CDD" id="cd03130">
    <property type="entry name" value="GATase1_CobB"/>
    <property type="match status" value="1"/>
</dbReference>
<dbReference type="InterPro" id="IPR011698">
    <property type="entry name" value="GATase_3"/>
</dbReference>
<comment type="catalytic activity">
    <reaction evidence="7">
        <text>cob(II)yrinate + 2 L-glutamine + 2 ATP + 2 H2O = cob(II)yrinate a,c diamide + 2 L-glutamate + 2 ADP + 2 phosphate + 2 H(+)</text>
        <dbReference type="Rhea" id="RHEA:26289"/>
        <dbReference type="ChEBI" id="CHEBI:15377"/>
        <dbReference type="ChEBI" id="CHEBI:15378"/>
        <dbReference type="ChEBI" id="CHEBI:29985"/>
        <dbReference type="ChEBI" id="CHEBI:30616"/>
        <dbReference type="ChEBI" id="CHEBI:43474"/>
        <dbReference type="ChEBI" id="CHEBI:58359"/>
        <dbReference type="ChEBI" id="CHEBI:58537"/>
        <dbReference type="ChEBI" id="CHEBI:58894"/>
        <dbReference type="ChEBI" id="CHEBI:456216"/>
        <dbReference type="EC" id="6.3.5.11"/>
    </reaction>
</comment>
<dbReference type="Pfam" id="PF01656">
    <property type="entry name" value="CbiA"/>
    <property type="match status" value="1"/>
</dbReference>
<proteinExistence type="inferred from homology"/>
<evidence type="ECO:0000256" key="3">
    <source>
        <dbReference type="ARBA" id="ARBA00022741"/>
    </source>
</evidence>
<dbReference type="Gene3D" id="3.40.50.300">
    <property type="entry name" value="P-loop containing nucleotide triphosphate hydrolases"/>
    <property type="match status" value="2"/>
</dbReference>
<evidence type="ECO:0000256" key="1">
    <source>
        <dbReference type="ARBA" id="ARBA00001946"/>
    </source>
</evidence>
<dbReference type="NCBIfam" id="NF002204">
    <property type="entry name" value="PRK01077.1"/>
    <property type="match status" value="1"/>
</dbReference>
<evidence type="ECO:0000259" key="8">
    <source>
        <dbReference type="Pfam" id="PF01656"/>
    </source>
</evidence>
<name>A0ABV5AET6_9BACL</name>
<dbReference type="PROSITE" id="PS51274">
    <property type="entry name" value="GATASE_COBBQ"/>
    <property type="match status" value="1"/>
</dbReference>
<evidence type="ECO:0000256" key="2">
    <source>
        <dbReference type="ARBA" id="ARBA00022598"/>
    </source>
</evidence>
<feature type="domain" description="CobB/CobQ-like glutamine amidotransferase" evidence="9">
    <location>
        <begin position="252"/>
        <end position="442"/>
    </location>
</feature>
<evidence type="ECO:0000259" key="9">
    <source>
        <dbReference type="Pfam" id="PF07685"/>
    </source>
</evidence>
<comment type="similarity">
    <text evidence="7">Belongs to the CobB/CbiA family.</text>
</comment>